<accession>A0A6J4L4K8</accession>
<proteinExistence type="predicted"/>
<dbReference type="EMBL" id="CADCUE010000070">
    <property type="protein sequence ID" value="CAA9322766.1"/>
    <property type="molecule type" value="Genomic_DNA"/>
</dbReference>
<evidence type="ECO:0000313" key="1">
    <source>
        <dbReference type="EMBL" id="CAA9322766.1"/>
    </source>
</evidence>
<organism evidence="1">
    <name type="scientific">uncultured Frankineae bacterium</name>
    <dbReference type="NCBI Taxonomy" id="437475"/>
    <lineage>
        <taxon>Bacteria</taxon>
        <taxon>Bacillati</taxon>
        <taxon>Actinomycetota</taxon>
        <taxon>Actinomycetes</taxon>
        <taxon>Frankiales</taxon>
        <taxon>environmental samples</taxon>
    </lineage>
</organism>
<feature type="non-terminal residue" evidence="1">
    <location>
        <position position="40"/>
    </location>
</feature>
<protein>
    <submittedName>
        <fullName evidence="1">Uncharacterized protein</fullName>
    </submittedName>
</protein>
<feature type="non-terminal residue" evidence="1">
    <location>
        <position position="1"/>
    </location>
</feature>
<dbReference type="AlphaFoldDB" id="A0A6J4L4K8"/>
<gene>
    <name evidence="1" type="ORF">AVDCRST_MAG16-870</name>
</gene>
<reference evidence="1" key="1">
    <citation type="submission" date="2020-02" db="EMBL/GenBank/DDBJ databases">
        <authorList>
            <person name="Meier V. D."/>
        </authorList>
    </citation>
    <scope>NUCLEOTIDE SEQUENCE</scope>
    <source>
        <strain evidence="1">AVDCRST_MAG16</strain>
    </source>
</reference>
<sequence length="40" mass="3989">GCCVSGVAGGAMHVVSRWCSCGTGAGSLWSCGDRTETLLL</sequence>
<name>A0A6J4L4K8_9ACTN</name>